<name>A0A6S7H4R5_PARCT</name>
<dbReference type="Proteomes" id="UP001152795">
    <property type="component" value="Unassembled WGS sequence"/>
</dbReference>
<keyword evidence="2" id="KW-1185">Reference proteome</keyword>
<accession>A0A6S7H4R5</accession>
<dbReference type="OrthoDB" id="7442523at2759"/>
<evidence type="ECO:0000313" key="1">
    <source>
        <dbReference type="EMBL" id="CAB3991271.1"/>
    </source>
</evidence>
<sequence length="160" mass="17516">MASFCKIQILTSYYDPIVFERITSDLIHEAATKIQGSAGPSGIDAYLWRRFYLSFKTASTDLCNALAGVARCLCTSSVHPDSLSAFVACRLIPLDKNPGIRPIGIGYEAGCEAAVHALNQIMDTDETEALLLVDATKAFNTLNRQAALHNIQYALRYRPS</sequence>
<comment type="caution">
    <text evidence="1">The sequence shown here is derived from an EMBL/GenBank/DDBJ whole genome shotgun (WGS) entry which is preliminary data.</text>
</comment>
<dbReference type="AlphaFoldDB" id="A0A6S7H4R5"/>
<dbReference type="EMBL" id="CACRXK020001818">
    <property type="protein sequence ID" value="CAB3991271.1"/>
    <property type="molecule type" value="Genomic_DNA"/>
</dbReference>
<evidence type="ECO:0000313" key="2">
    <source>
        <dbReference type="Proteomes" id="UP001152795"/>
    </source>
</evidence>
<gene>
    <name evidence="1" type="ORF">PACLA_8A062366</name>
</gene>
<proteinExistence type="predicted"/>
<protein>
    <submittedName>
        <fullName evidence="1">Uncharacterized protein</fullName>
    </submittedName>
</protein>
<reference evidence="1" key="1">
    <citation type="submission" date="2020-04" db="EMBL/GenBank/DDBJ databases">
        <authorList>
            <person name="Alioto T."/>
            <person name="Alioto T."/>
            <person name="Gomez Garrido J."/>
        </authorList>
    </citation>
    <scope>NUCLEOTIDE SEQUENCE</scope>
    <source>
        <strain evidence="1">A484AB</strain>
    </source>
</reference>
<organism evidence="1 2">
    <name type="scientific">Paramuricea clavata</name>
    <name type="common">Red gorgonian</name>
    <name type="synonym">Violescent sea-whip</name>
    <dbReference type="NCBI Taxonomy" id="317549"/>
    <lineage>
        <taxon>Eukaryota</taxon>
        <taxon>Metazoa</taxon>
        <taxon>Cnidaria</taxon>
        <taxon>Anthozoa</taxon>
        <taxon>Octocorallia</taxon>
        <taxon>Malacalcyonacea</taxon>
        <taxon>Plexauridae</taxon>
        <taxon>Paramuricea</taxon>
    </lineage>
</organism>